<accession>A0A813STW4</accession>
<comment type="caution">
    <text evidence="3">The sequence shown here is derived from an EMBL/GenBank/DDBJ whole genome shotgun (WGS) entry which is preliminary data.</text>
</comment>
<dbReference type="InterPro" id="IPR035992">
    <property type="entry name" value="Ricin_B-like_lectins"/>
</dbReference>
<dbReference type="OrthoDB" id="10408361at2759"/>
<name>A0A813STW4_9BILA</name>
<keyword evidence="1" id="KW-0175">Coiled coil</keyword>
<dbReference type="AlphaFoldDB" id="A0A813STW4"/>
<proteinExistence type="predicted"/>
<sequence length="750" mass="86241">MLSKQLTSKLKEEKEKDPSFSTNLQCDRLIRTVSCKHDANHAIRRANINILQSFDDIKLYVSQKNDSIINTESNLENNDNNLETDGLKRPLSSRLPRRNQSFKLTSNEPEIIETDFKEILNNIVEFISHNSPCQWFNLNEANLTNLVQTALGHIDYNLKRNSDFINELTKLLDTSRALKQEAQLKKLLENLEDDKNLSLSQPASPLLRVNNERDNLSVKEDKKKSKSFRGFLTHRSKSKESGSQPNITITDQQIETNKSNYLALPGQQNTQLSAASSLSNLETNFQKQLKLQLNQTHEIINNFDYNEIELEVEKISYHFDTLFRHWTKLSNKNSHESDALKYHIEFNNLINNLNSSVVLKDLEQSLFRLNWLITSKSGYCEPNWKTSVLSITPSTNDSFIGVNLLKNYYKYVKYDFVSYKLFTRQLQLIQISAILLDLIHRVVLFYRENNTLSTITNTLNGLSNGNVSNGSNFFNDTLNPSLLSLTFSADRYRPISWSANHVTLYNVTQNKNENEKNRSSRNFISREDQMKKVKNELFIQEIHDFINISTERLNIQADLTNRTGYFYIVNQSTGLVLQAVDFTSQNSLKEQIEENQKRIKNSSIKGRLNNANKTPQSINKGPRFYLMPKSNALSNSSDVQSLSKEIANDEQLWYYYSINGCIANKIIRSGHCMAASSLNAKSPVTFWPNVKTTNCSWYLNTSDQTIVSGLSDDLVLDYVLVDETPNQKYAVVIENRVPHKASQKWSIEFC</sequence>
<reference evidence="3" key="1">
    <citation type="submission" date="2021-02" db="EMBL/GenBank/DDBJ databases">
        <authorList>
            <person name="Nowell W R."/>
        </authorList>
    </citation>
    <scope>NUCLEOTIDE SEQUENCE</scope>
    <source>
        <strain evidence="3">Ploen Becks lab</strain>
    </source>
</reference>
<protein>
    <submittedName>
        <fullName evidence="3">Uncharacterized protein</fullName>
    </submittedName>
</protein>
<feature type="compositionally biased region" description="Basic and acidic residues" evidence="2">
    <location>
        <begin position="210"/>
        <end position="223"/>
    </location>
</feature>
<keyword evidence="4" id="KW-1185">Reference proteome</keyword>
<dbReference type="PROSITE" id="PS50231">
    <property type="entry name" value="RICIN_B_LECTIN"/>
    <property type="match status" value="1"/>
</dbReference>
<organism evidence="3 4">
    <name type="scientific">Brachionus calyciflorus</name>
    <dbReference type="NCBI Taxonomy" id="104777"/>
    <lineage>
        <taxon>Eukaryota</taxon>
        <taxon>Metazoa</taxon>
        <taxon>Spiralia</taxon>
        <taxon>Gnathifera</taxon>
        <taxon>Rotifera</taxon>
        <taxon>Eurotatoria</taxon>
        <taxon>Monogononta</taxon>
        <taxon>Pseudotrocha</taxon>
        <taxon>Ploima</taxon>
        <taxon>Brachionidae</taxon>
        <taxon>Brachionus</taxon>
    </lineage>
</organism>
<evidence type="ECO:0000256" key="2">
    <source>
        <dbReference type="SAM" id="MobiDB-lite"/>
    </source>
</evidence>
<feature type="region of interest" description="Disordered" evidence="2">
    <location>
        <begin position="202"/>
        <end position="247"/>
    </location>
</feature>
<dbReference type="Proteomes" id="UP000663879">
    <property type="component" value="Unassembled WGS sequence"/>
</dbReference>
<feature type="coiled-coil region" evidence="1">
    <location>
        <begin position="165"/>
        <end position="197"/>
    </location>
</feature>
<dbReference type="SUPFAM" id="SSF50370">
    <property type="entry name" value="Ricin B-like lectins"/>
    <property type="match status" value="1"/>
</dbReference>
<feature type="compositionally biased region" description="Basic residues" evidence="2">
    <location>
        <begin position="224"/>
        <end position="237"/>
    </location>
</feature>
<dbReference type="EMBL" id="CAJNOC010000762">
    <property type="protein sequence ID" value="CAF0800392.1"/>
    <property type="molecule type" value="Genomic_DNA"/>
</dbReference>
<evidence type="ECO:0000313" key="3">
    <source>
        <dbReference type="EMBL" id="CAF0800392.1"/>
    </source>
</evidence>
<evidence type="ECO:0000256" key="1">
    <source>
        <dbReference type="SAM" id="Coils"/>
    </source>
</evidence>
<evidence type="ECO:0000313" key="4">
    <source>
        <dbReference type="Proteomes" id="UP000663879"/>
    </source>
</evidence>
<dbReference type="Gene3D" id="2.80.10.50">
    <property type="match status" value="1"/>
</dbReference>
<gene>
    <name evidence="3" type="ORF">OXX778_LOCUS6437</name>
</gene>